<dbReference type="SMART" id="SM00382">
    <property type="entry name" value="AAA"/>
    <property type="match status" value="1"/>
</dbReference>
<organism evidence="5 6">
    <name type="scientific">Acholeplasma laidlawii</name>
    <dbReference type="NCBI Taxonomy" id="2148"/>
    <lineage>
        <taxon>Bacteria</taxon>
        <taxon>Bacillati</taxon>
        <taxon>Mycoplasmatota</taxon>
        <taxon>Mollicutes</taxon>
        <taxon>Acholeplasmatales</taxon>
        <taxon>Acholeplasmataceae</taxon>
        <taxon>Acholeplasma</taxon>
    </lineage>
</organism>
<dbReference type="EMBL" id="VKID01000001">
    <property type="protein sequence ID" value="TRX99991.1"/>
    <property type="molecule type" value="Genomic_DNA"/>
</dbReference>
<dbReference type="Gene3D" id="1.10.10.2220">
    <property type="match status" value="1"/>
</dbReference>
<dbReference type="PANTHER" id="PTHR43788:SF6">
    <property type="entry name" value="DNA HELICASE B"/>
    <property type="match status" value="1"/>
</dbReference>
<feature type="domain" description="AAA+ ATPase" evidence="4">
    <location>
        <begin position="329"/>
        <end position="486"/>
    </location>
</feature>
<dbReference type="CDD" id="cd18809">
    <property type="entry name" value="SF1_C_RecD"/>
    <property type="match status" value="1"/>
</dbReference>
<dbReference type="PANTHER" id="PTHR43788">
    <property type="entry name" value="DNA2/NAM7 HELICASE FAMILY MEMBER"/>
    <property type="match status" value="1"/>
</dbReference>
<dbReference type="Pfam" id="PF23139">
    <property type="entry name" value="OB_YrrC"/>
    <property type="match status" value="1"/>
</dbReference>
<dbReference type="GeneID" id="41338738"/>
<comment type="catalytic activity">
    <reaction evidence="3">
        <text>ATP + H2O = ADP + phosphate + H(+)</text>
        <dbReference type="Rhea" id="RHEA:13065"/>
        <dbReference type="ChEBI" id="CHEBI:15377"/>
        <dbReference type="ChEBI" id="CHEBI:15378"/>
        <dbReference type="ChEBI" id="CHEBI:30616"/>
        <dbReference type="ChEBI" id="CHEBI:43474"/>
        <dbReference type="ChEBI" id="CHEBI:456216"/>
        <dbReference type="EC" id="5.6.2.3"/>
    </reaction>
</comment>
<dbReference type="GO" id="GO:0016887">
    <property type="term" value="F:ATP hydrolysis activity"/>
    <property type="evidence" value="ECO:0007669"/>
    <property type="project" value="RHEA"/>
</dbReference>
<evidence type="ECO:0000313" key="5">
    <source>
        <dbReference type="EMBL" id="TRX99991.1"/>
    </source>
</evidence>
<sequence length="749" mass="85429">MEIKVRGFIKSYVFKNESNGYTIAKLETNDKELISIVGYFPLLSEELEYEFTGEETIHPKFGRQLTVKSYERLENTSESGLVRYLSSDNFSGIGPVTAEKIVSLLGTDAIEKIITDENVLSPILNPIKRNRLKKELISHQAEQRIFVKLLDLGLTTRISAKLFSNYGSQTLEKLEEDPYRLMYEIDGFGFIKSRDIAEKFGISKTDIRTLKAALVYALITTSNSEGNLYLFEEELMSRVSRVIDVDADFKPAIDELIKENKLVLEDDKYFLKQIYRDEIDIAKRIKELKTYPLDHVDTELLELMLSQISIQKSIDYTEKQRQAIITAMQNPLTVITGGPGTGKTTLIDGFLELYAKYFKINLKSKDATNEIALMAPTGRASKRMRELLDFPARTIHSHLGFDFDQSFKSNKVQPLVQNLIIIDEASMIDIYLMKRLLNSIIDGTRVVIVGDEDQLPSVGPGYVLGDLISSNVVPVIRLNEIHRQAKDSHIVKLASSINNQNLSQEDLISHNDVTFYSGTGEDIKRVIINQIGGAMKKGYDLINDIQVLIPQYKGDLGIDTMNLEIQAKFNPNYNQPPFMKFGDKTYYIGDKVIQLQNDKDKEIMNGDIGVVKAIRKNDKNQKILQVDFDGLLVNYDQNELDTLNLAYVISIHKSQGSEYQVVFLPIIKSYLHMLKKELIYTAITRAKSHLLVLGDLRLLQYASNQLVEKRHTMLKERLTHDEVSFNLFDQLSEEDDLDETKDLSPWDFM</sequence>
<dbReference type="GO" id="GO:0017116">
    <property type="term" value="F:single-stranded DNA helicase activity"/>
    <property type="evidence" value="ECO:0007669"/>
    <property type="project" value="TreeGrafter"/>
</dbReference>
<dbReference type="GO" id="GO:0003677">
    <property type="term" value="F:DNA binding"/>
    <property type="evidence" value="ECO:0007669"/>
    <property type="project" value="UniProtKB-UniRule"/>
</dbReference>
<comment type="function">
    <text evidence="3">DNA-dependent ATPase and ATP-dependent 5'-3' DNA helicase. Has no activity on blunt DNA or DNA with 3'-overhangs, requires at least 10 bases of 5'-ssDNA for helicase activity.</text>
</comment>
<evidence type="ECO:0000256" key="3">
    <source>
        <dbReference type="HAMAP-Rule" id="MF_01488"/>
    </source>
</evidence>
<dbReference type="InterPro" id="IPR055446">
    <property type="entry name" value="RecD2_N_OB"/>
</dbReference>
<dbReference type="InterPro" id="IPR029493">
    <property type="entry name" value="RecD2-like_HHH"/>
</dbReference>
<name>A0A553IIF7_ACHLA</name>
<dbReference type="EC" id="5.6.2.3" evidence="3"/>
<evidence type="ECO:0000256" key="2">
    <source>
        <dbReference type="ARBA" id="ARBA00022840"/>
    </source>
</evidence>
<reference evidence="5 6" key="1">
    <citation type="submission" date="2019-07" db="EMBL/GenBank/DDBJ databases">
        <title>Genome sequence of Acholeplasma laidlawii strain with increased resistance to erythromycin.</title>
        <authorList>
            <person name="Medvedeva E.S."/>
            <person name="Baranova N.B."/>
            <person name="Siniagina M.N."/>
            <person name="Mouzykantov A."/>
            <person name="Chernova O.A."/>
            <person name="Chernov V.M."/>
        </authorList>
    </citation>
    <scope>NUCLEOTIDE SEQUENCE [LARGE SCALE GENOMIC DNA]</scope>
    <source>
        <strain evidence="5 6">PG8REry</strain>
    </source>
</reference>
<keyword evidence="3" id="KW-0238">DNA-binding</keyword>
<protein>
    <recommendedName>
        <fullName evidence="3">ATP-dependent RecD2 DNA helicase</fullName>
        <ecNumber evidence="3">5.6.2.3</ecNumber>
    </recommendedName>
    <alternativeName>
        <fullName evidence="3">DNA 5'-3' helicase subunit RecD2</fullName>
    </alternativeName>
</protein>
<dbReference type="InterPro" id="IPR050534">
    <property type="entry name" value="Coronavir_polyprotein_1ab"/>
</dbReference>
<dbReference type="InterPro" id="IPR027417">
    <property type="entry name" value="P-loop_NTPase"/>
</dbReference>
<dbReference type="AlphaFoldDB" id="A0A553IIF7"/>
<dbReference type="HAMAP" id="MF_01488">
    <property type="entry name" value="RecD2"/>
    <property type="match status" value="1"/>
</dbReference>
<dbReference type="GO" id="GO:0009338">
    <property type="term" value="C:exodeoxyribonuclease V complex"/>
    <property type="evidence" value="ECO:0007669"/>
    <property type="project" value="TreeGrafter"/>
</dbReference>
<keyword evidence="3" id="KW-0413">Isomerase</keyword>
<dbReference type="GO" id="GO:0006310">
    <property type="term" value="P:DNA recombination"/>
    <property type="evidence" value="ECO:0007669"/>
    <property type="project" value="InterPro"/>
</dbReference>
<dbReference type="Proteomes" id="UP000315938">
    <property type="component" value="Unassembled WGS sequence"/>
</dbReference>
<dbReference type="CDD" id="cd17933">
    <property type="entry name" value="DEXSc_RecD-like"/>
    <property type="match status" value="1"/>
</dbReference>
<keyword evidence="2 3" id="KW-0067">ATP-binding</keyword>
<dbReference type="Pfam" id="PF13245">
    <property type="entry name" value="AAA_19"/>
    <property type="match status" value="1"/>
</dbReference>
<dbReference type="Pfam" id="PF18335">
    <property type="entry name" value="SH3_13"/>
    <property type="match status" value="1"/>
</dbReference>
<proteinExistence type="inferred from homology"/>
<accession>A0A553IIF7</accession>
<gene>
    <name evidence="3" type="primary">recD2</name>
    <name evidence="5" type="ORF">FNV44_02815</name>
</gene>
<dbReference type="RefSeq" id="WP_012242509.1">
    <property type="nucleotide sequence ID" value="NZ_JACAOE010000001.1"/>
</dbReference>
<keyword evidence="3 5" id="KW-0347">Helicase</keyword>
<keyword evidence="3" id="KW-0378">Hydrolase</keyword>
<dbReference type="NCBIfam" id="TIGR01448">
    <property type="entry name" value="recD_rel"/>
    <property type="match status" value="1"/>
</dbReference>
<evidence type="ECO:0000256" key="1">
    <source>
        <dbReference type="ARBA" id="ARBA00022741"/>
    </source>
</evidence>
<dbReference type="OMA" id="SHPQYGR"/>
<dbReference type="InterPro" id="IPR027785">
    <property type="entry name" value="UvrD-like_helicase_C"/>
</dbReference>
<evidence type="ECO:0000259" key="4">
    <source>
        <dbReference type="SMART" id="SM00382"/>
    </source>
</evidence>
<dbReference type="InterPro" id="IPR003593">
    <property type="entry name" value="AAA+_ATPase"/>
</dbReference>
<comment type="caution">
    <text evidence="5">The sequence shown here is derived from an EMBL/GenBank/DDBJ whole genome shotgun (WGS) entry which is preliminary data.</text>
</comment>
<comment type="similarity">
    <text evidence="3">Belongs to the RecD family. RecD2 subfamily.</text>
</comment>
<dbReference type="GO" id="GO:0005524">
    <property type="term" value="F:ATP binding"/>
    <property type="evidence" value="ECO:0007669"/>
    <property type="project" value="UniProtKB-UniRule"/>
</dbReference>
<feature type="binding site" evidence="3">
    <location>
        <begin position="340"/>
        <end position="344"/>
    </location>
    <ligand>
        <name>ATP</name>
        <dbReference type="ChEBI" id="CHEBI:30616"/>
    </ligand>
</feature>
<dbReference type="InterPro" id="IPR006345">
    <property type="entry name" value="RecD2"/>
</dbReference>
<dbReference type="Pfam" id="PF13538">
    <property type="entry name" value="UvrD_C_2"/>
    <property type="match status" value="1"/>
</dbReference>
<dbReference type="Pfam" id="PF14490">
    <property type="entry name" value="HHH_RecD2"/>
    <property type="match status" value="1"/>
</dbReference>
<dbReference type="SUPFAM" id="SSF52540">
    <property type="entry name" value="P-loop containing nucleoside triphosphate hydrolases"/>
    <property type="match status" value="2"/>
</dbReference>
<evidence type="ECO:0000313" key="6">
    <source>
        <dbReference type="Proteomes" id="UP000315938"/>
    </source>
</evidence>
<dbReference type="Gene3D" id="3.40.50.300">
    <property type="entry name" value="P-loop containing nucleotide triphosphate hydrolases"/>
    <property type="match status" value="2"/>
</dbReference>
<dbReference type="Gene3D" id="2.30.30.940">
    <property type="match status" value="1"/>
</dbReference>
<dbReference type="InterPro" id="IPR041451">
    <property type="entry name" value="RecD2_SH13"/>
</dbReference>
<keyword evidence="1 3" id="KW-0547">Nucleotide-binding</keyword>
<dbReference type="GO" id="GO:0043139">
    <property type="term" value="F:5'-3' DNA helicase activity"/>
    <property type="evidence" value="ECO:0007669"/>
    <property type="project" value="UniProtKB-UniRule"/>
</dbReference>